<dbReference type="EMBL" id="QGHF01000001">
    <property type="protein sequence ID" value="PWL00648.1"/>
    <property type="molecule type" value="Genomic_DNA"/>
</dbReference>
<evidence type="ECO:0000313" key="2">
    <source>
        <dbReference type="Proteomes" id="UP000245981"/>
    </source>
</evidence>
<dbReference type="RefSeq" id="WP_109716284.1">
    <property type="nucleotide sequence ID" value="NZ_QGHF01000001.1"/>
</dbReference>
<reference evidence="1 2" key="1">
    <citation type="submission" date="2018-05" db="EMBL/GenBank/DDBJ databases">
        <title>Genomic Encyclopedia of Type Strains, Phase IV (KMG-V): Genome sequencing to study the core and pangenomes of soil and plant-associated prokaryotes.</title>
        <authorList>
            <person name="Whitman W."/>
        </authorList>
    </citation>
    <scope>NUCLEOTIDE SEQUENCE [LARGE SCALE GENOMIC DNA]</scope>
    <source>
        <strain evidence="1 2">PNA 200-10</strain>
    </source>
</reference>
<gene>
    <name evidence="1" type="ORF">C7431_101460</name>
</gene>
<name>A0A2V2BN70_9GAMM</name>
<dbReference type="OrthoDB" id="192696at2"/>
<sequence>MIKRIGVETSIVKHADKNVEVTLLQVKEATRCILFVAGLGGSPMRHLELLQTFTRQGISVVAPHFERLTSPFPSRAELLERSQRLALAENNFCNRYASITGVGHSLGTVMLLMHAGATAWTKARESVVFDGRQRLNQLVLLAPPADFFRAPSSLASVNLPVQIWAGEKDSVTPLSEALFLNAALAHHTQTDLHVVKDAGHFTFMNTLPPHVTDSFASRDTFLLDLGEKISHFVTA</sequence>
<evidence type="ECO:0008006" key="3">
    <source>
        <dbReference type="Google" id="ProtNLM"/>
    </source>
</evidence>
<dbReference type="Gene3D" id="3.40.50.1820">
    <property type="entry name" value="alpha/beta hydrolase"/>
    <property type="match status" value="1"/>
</dbReference>
<evidence type="ECO:0000313" key="1">
    <source>
        <dbReference type="EMBL" id="PWL00648.1"/>
    </source>
</evidence>
<dbReference type="STRING" id="574096.HA38_21765"/>
<dbReference type="InterPro" id="IPR029058">
    <property type="entry name" value="AB_hydrolase_fold"/>
</dbReference>
<dbReference type="Proteomes" id="UP000245981">
    <property type="component" value="Unassembled WGS sequence"/>
</dbReference>
<protein>
    <recommendedName>
        <fullName evidence="3">Alpha/beta hydrolase</fullName>
    </recommendedName>
</protein>
<proteinExistence type="predicted"/>
<accession>A0A2V2BN70</accession>
<dbReference type="SUPFAM" id="SSF53474">
    <property type="entry name" value="alpha/beta-Hydrolases"/>
    <property type="match status" value="1"/>
</dbReference>
<organism evidence="1 2">
    <name type="scientific">Pantoea allii</name>
    <dbReference type="NCBI Taxonomy" id="574096"/>
    <lineage>
        <taxon>Bacteria</taxon>
        <taxon>Pseudomonadati</taxon>
        <taxon>Pseudomonadota</taxon>
        <taxon>Gammaproteobacteria</taxon>
        <taxon>Enterobacterales</taxon>
        <taxon>Erwiniaceae</taxon>
        <taxon>Pantoea</taxon>
    </lineage>
</organism>
<dbReference type="AlphaFoldDB" id="A0A2V2BN70"/>
<comment type="caution">
    <text evidence="1">The sequence shown here is derived from an EMBL/GenBank/DDBJ whole genome shotgun (WGS) entry which is preliminary data.</text>
</comment>